<evidence type="ECO:0000313" key="1">
    <source>
        <dbReference type="EMBL" id="WOB08191.1"/>
    </source>
</evidence>
<dbReference type="InterPro" id="IPR021317">
    <property type="entry name" value="DUF2917"/>
</dbReference>
<dbReference type="EMBL" id="CP136336">
    <property type="protein sequence ID" value="WOB08191.1"/>
    <property type="molecule type" value="Genomic_DNA"/>
</dbReference>
<gene>
    <name evidence="1" type="ORF">RXV79_25225</name>
</gene>
<keyword evidence="2" id="KW-1185">Reference proteome</keyword>
<dbReference type="Pfam" id="PF11142">
    <property type="entry name" value="DUF2917"/>
    <property type="match status" value="1"/>
</dbReference>
<protein>
    <submittedName>
        <fullName evidence="1">DUF2917 domain-containing protein</fullName>
    </submittedName>
</protein>
<dbReference type="RefSeq" id="WP_316700887.1">
    <property type="nucleotide sequence ID" value="NZ_CP136336.1"/>
</dbReference>
<name>A0ABZ0CT89_9BURK</name>
<evidence type="ECO:0000313" key="2">
    <source>
        <dbReference type="Proteomes" id="UP001303946"/>
    </source>
</evidence>
<organism evidence="1 2">
    <name type="scientific">Piscinibacter gummiphilus</name>
    <dbReference type="NCBI Taxonomy" id="946333"/>
    <lineage>
        <taxon>Bacteria</taxon>
        <taxon>Pseudomonadati</taxon>
        <taxon>Pseudomonadota</taxon>
        <taxon>Betaproteobacteria</taxon>
        <taxon>Burkholderiales</taxon>
        <taxon>Sphaerotilaceae</taxon>
        <taxon>Piscinibacter</taxon>
    </lineage>
</organism>
<dbReference type="Proteomes" id="UP001303946">
    <property type="component" value="Chromosome"/>
</dbReference>
<proteinExistence type="predicted"/>
<accession>A0ABZ0CT89</accession>
<reference evidence="1 2" key="1">
    <citation type="submission" date="2023-10" db="EMBL/GenBank/DDBJ databases">
        <title>Bacteria for the degradation of biodegradable plastic PBAT(Polybutylene adipate terephthalate).</title>
        <authorList>
            <person name="Weon H.-Y."/>
            <person name="Yeon J."/>
        </authorList>
    </citation>
    <scope>NUCLEOTIDE SEQUENCE [LARGE SCALE GENOMIC DNA]</scope>
    <source>
        <strain evidence="1 2">SBD 7-3</strain>
    </source>
</reference>
<sequence>MVRFTPPVTLRLHAGEVLAWQQAPARMRVVGGGRVWITQHGDLEDHFLYHGECFELRRERRTLIQADHEVWLRFERDAAWHQRFGQWLRRGLRRLTRRATRAATVPG</sequence>